<proteinExistence type="predicted"/>
<protein>
    <submittedName>
        <fullName evidence="2">Uncharacterized protein</fullName>
    </submittedName>
</protein>
<name>A0ABR2YJ59_9CHLO</name>
<accession>A0ABR2YJ59</accession>
<feature type="region of interest" description="Disordered" evidence="1">
    <location>
        <begin position="477"/>
        <end position="496"/>
    </location>
</feature>
<feature type="region of interest" description="Disordered" evidence="1">
    <location>
        <begin position="91"/>
        <end position="114"/>
    </location>
</feature>
<organism evidence="2 3">
    <name type="scientific">Coccomyxa subellipsoidea</name>
    <dbReference type="NCBI Taxonomy" id="248742"/>
    <lineage>
        <taxon>Eukaryota</taxon>
        <taxon>Viridiplantae</taxon>
        <taxon>Chlorophyta</taxon>
        <taxon>core chlorophytes</taxon>
        <taxon>Trebouxiophyceae</taxon>
        <taxon>Trebouxiophyceae incertae sedis</taxon>
        <taxon>Coccomyxaceae</taxon>
        <taxon>Coccomyxa</taxon>
    </lineage>
</organism>
<feature type="region of interest" description="Disordered" evidence="1">
    <location>
        <begin position="136"/>
        <end position="228"/>
    </location>
</feature>
<evidence type="ECO:0000313" key="3">
    <source>
        <dbReference type="Proteomes" id="UP001491310"/>
    </source>
</evidence>
<feature type="region of interest" description="Disordered" evidence="1">
    <location>
        <begin position="582"/>
        <end position="603"/>
    </location>
</feature>
<comment type="caution">
    <text evidence="2">The sequence shown here is derived from an EMBL/GenBank/DDBJ whole genome shotgun (WGS) entry which is preliminary data.</text>
</comment>
<feature type="region of interest" description="Disordered" evidence="1">
    <location>
        <begin position="381"/>
        <end position="429"/>
    </location>
</feature>
<keyword evidence="3" id="KW-1185">Reference proteome</keyword>
<dbReference type="Proteomes" id="UP001491310">
    <property type="component" value="Unassembled WGS sequence"/>
</dbReference>
<gene>
    <name evidence="2" type="ORF">WJX75_004102</name>
</gene>
<evidence type="ECO:0000313" key="2">
    <source>
        <dbReference type="EMBL" id="KAK9906554.1"/>
    </source>
</evidence>
<feature type="compositionally biased region" description="Basic and acidic residues" evidence="1">
    <location>
        <begin position="139"/>
        <end position="150"/>
    </location>
</feature>
<dbReference type="EMBL" id="JALJOT010000010">
    <property type="protein sequence ID" value="KAK9906554.1"/>
    <property type="molecule type" value="Genomic_DNA"/>
</dbReference>
<feature type="compositionally biased region" description="Basic and acidic residues" evidence="1">
    <location>
        <begin position="184"/>
        <end position="194"/>
    </location>
</feature>
<feature type="compositionally biased region" description="Acidic residues" evidence="1">
    <location>
        <begin position="151"/>
        <end position="181"/>
    </location>
</feature>
<evidence type="ECO:0000256" key="1">
    <source>
        <dbReference type="SAM" id="MobiDB-lite"/>
    </source>
</evidence>
<sequence>MEKPRRIIGRRKEKNQIQVLYPVHWLHPRAVMLQVLYDSLMGDPYIAPRVPPRLLDLLEYHRTLIFYDDEDEEYFYDNAEQQEAEEIVEESYMPEEDGEVSGKSSEVTQPLTRLSSTGTAACRLEDDFGGEALAAAMEQRPESQEWHADMKEEEEEETFEEETVLPEEVEAQLPEGEDLGEEYGSPRETSRDDASSCSEGDYRVLLGSPLRGVQDDMKRSASPKRHGVSQPVFKITATASTMSSFTGPTAVMYSVHETRDEARARLRSNAQRKAETSSAISAKKELAVAADRASAAARVSAAQAAAAADKADRNAPSRVELGALLDTMSTETGERNVNAAVQVEQGAQIKALETVVEDTAEEPTRLTRSKVANMVKMYQGLEESNSRHTSPRIGARKSPLPSEKFAEPLIPKHPIATPNSPSKEATTPRGYTSRYLSAVQAATNTVSTWLQGSGGDEIPSPVAAAAEQLLDERPFKNSHNEVMPPATPPKRGSTETAMFSTPSAQLFDTNPIYDDVHERALWSPVNSSFSSEYCAFGGAAAAGRPRRNPELAARHAAAAARHAAAAARHANAAAKFAGLRMRTSAEGGRRRSHAGNGPLYSNAMDTRTTEAMHFPDNVMSTVDNMLFEP</sequence>
<feature type="compositionally biased region" description="Polar residues" evidence="1">
    <location>
        <begin position="102"/>
        <end position="114"/>
    </location>
</feature>
<reference evidence="2 3" key="1">
    <citation type="journal article" date="2024" name="Nat. Commun.">
        <title>Phylogenomics reveals the evolutionary origins of lichenization in chlorophyte algae.</title>
        <authorList>
            <person name="Puginier C."/>
            <person name="Libourel C."/>
            <person name="Otte J."/>
            <person name="Skaloud P."/>
            <person name="Haon M."/>
            <person name="Grisel S."/>
            <person name="Petersen M."/>
            <person name="Berrin J.G."/>
            <person name="Delaux P.M."/>
            <person name="Dal Grande F."/>
            <person name="Keller J."/>
        </authorList>
    </citation>
    <scope>NUCLEOTIDE SEQUENCE [LARGE SCALE GENOMIC DNA]</scope>
    <source>
        <strain evidence="2 3">SAG 216-7</strain>
    </source>
</reference>